<feature type="compositionally biased region" description="Polar residues" evidence="1">
    <location>
        <begin position="636"/>
        <end position="648"/>
    </location>
</feature>
<dbReference type="EMBL" id="GHES01039781">
    <property type="protein sequence ID" value="MPA70340.1"/>
    <property type="molecule type" value="Transcribed_RNA"/>
</dbReference>
<feature type="compositionally biased region" description="Basic and acidic residues" evidence="1">
    <location>
        <begin position="391"/>
        <end position="402"/>
    </location>
</feature>
<feature type="region of interest" description="Disordered" evidence="1">
    <location>
        <begin position="623"/>
        <end position="648"/>
    </location>
</feature>
<feature type="compositionally biased region" description="Polar residues" evidence="1">
    <location>
        <begin position="311"/>
        <end position="326"/>
    </location>
</feature>
<feature type="region of interest" description="Disordered" evidence="1">
    <location>
        <begin position="476"/>
        <end position="531"/>
    </location>
</feature>
<evidence type="ECO:0000256" key="1">
    <source>
        <dbReference type="SAM" id="MobiDB-lite"/>
    </source>
</evidence>
<feature type="compositionally biased region" description="Basic and acidic residues" evidence="1">
    <location>
        <begin position="180"/>
        <end position="209"/>
    </location>
</feature>
<feature type="compositionally biased region" description="Acidic residues" evidence="1">
    <location>
        <begin position="501"/>
        <end position="522"/>
    </location>
</feature>
<name>A0A5B7BN11_DAVIN</name>
<feature type="compositionally biased region" description="Basic and acidic residues" evidence="1">
    <location>
        <begin position="296"/>
        <end position="310"/>
    </location>
</feature>
<reference evidence="2" key="1">
    <citation type="submission" date="2019-08" db="EMBL/GenBank/DDBJ databases">
        <title>Reference gene set and small RNA set construction with multiple tissues from Davidia involucrata Baill.</title>
        <authorList>
            <person name="Yang H."/>
            <person name="Zhou C."/>
            <person name="Li G."/>
            <person name="Wang J."/>
            <person name="Gao P."/>
            <person name="Wang M."/>
            <person name="Wang R."/>
            <person name="Zhao Y."/>
        </authorList>
    </citation>
    <scope>NUCLEOTIDE SEQUENCE</scope>
    <source>
        <tissue evidence="2">Mixed with DoveR01_LX</tissue>
    </source>
</reference>
<feature type="region of interest" description="Disordered" evidence="1">
    <location>
        <begin position="1"/>
        <end position="209"/>
    </location>
</feature>
<dbReference type="PANTHER" id="PTHR36005:SF1">
    <property type="entry name" value="DNA LIGASE-LIKE PROTEIN"/>
    <property type="match status" value="1"/>
</dbReference>
<feature type="region of interest" description="Disordered" evidence="1">
    <location>
        <begin position="290"/>
        <end position="447"/>
    </location>
</feature>
<feature type="region of interest" description="Disordered" evidence="1">
    <location>
        <begin position="661"/>
        <end position="695"/>
    </location>
</feature>
<feature type="compositionally biased region" description="Acidic residues" evidence="1">
    <location>
        <begin position="437"/>
        <end position="447"/>
    </location>
</feature>
<dbReference type="PANTHER" id="PTHR36005">
    <property type="entry name" value="DNA LIGASE-LIKE PROTEIN"/>
    <property type="match status" value="1"/>
</dbReference>
<feature type="compositionally biased region" description="Acidic residues" evidence="1">
    <location>
        <begin position="418"/>
        <end position="429"/>
    </location>
</feature>
<feature type="compositionally biased region" description="Low complexity" evidence="1">
    <location>
        <begin position="51"/>
        <end position="64"/>
    </location>
</feature>
<feature type="compositionally biased region" description="Basic residues" evidence="1">
    <location>
        <begin position="21"/>
        <end position="32"/>
    </location>
</feature>
<dbReference type="AlphaFoldDB" id="A0A5B7BN11"/>
<evidence type="ECO:0000313" key="2">
    <source>
        <dbReference type="EMBL" id="MPA70340.1"/>
    </source>
</evidence>
<accession>A0A5B7BN11</accession>
<gene>
    <name evidence="2" type="ORF">Din_039781</name>
</gene>
<protein>
    <submittedName>
        <fullName evidence="2">Putative glutamic acid-rich protein</fullName>
    </submittedName>
</protein>
<feature type="compositionally biased region" description="Low complexity" evidence="1">
    <location>
        <begin position="357"/>
        <end position="368"/>
    </location>
</feature>
<feature type="compositionally biased region" description="Basic and acidic residues" evidence="1">
    <location>
        <begin position="120"/>
        <end position="156"/>
    </location>
</feature>
<organism evidence="2">
    <name type="scientific">Davidia involucrata</name>
    <name type="common">Dove tree</name>
    <dbReference type="NCBI Taxonomy" id="16924"/>
    <lineage>
        <taxon>Eukaryota</taxon>
        <taxon>Viridiplantae</taxon>
        <taxon>Streptophyta</taxon>
        <taxon>Embryophyta</taxon>
        <taxon>Tracheophyta</taxon>
        <taxon>Spermatophyta</taxon>
        <taxon>Magnoliopsida</taxon>
        <taxon>eudicotyledons</taxon>
        <taxon>Gunneridae</taxon>
        <taxon>Pentapetalae</taxon>
        <taxon>asterids</taxon>
        <taxon>Cornales</taxon>
        <taxon>Nyssaceae</taxon>
        <taxon>Davidia</taxon>
    </lineage>
</organism>
<proteinExistence type="predicted"/>
<sequence length="758" mass="85596">MESDDDYQLFSAPEELSPPVQHRKLKRLKKAVRASNDPSFQSGEEGPSVPPVNSSQSQSLESSETLGFEDSNEPLRSQSPSEGFDDETELNSDSNGLGFEEDREEPRRALDFDDMADEFDGNRFDRSEGMEEKIADLKMEKSEKKRLNEEGSDEKKEKKKKKRDRSVGDNAKPKTSSSNKRREEKERKDHLQQLHAESQRLLRETRDAAFKPIPIVHKPISSILEKIRQRKLEVSKKTVIVNNNCFTAENNGSRREDEMDFDLENISIEEKGVLAKPGEEEIVACHVDEESSLEASHMDVSKESATHSDQENVPSQMGLNEESTNAFRAPVDDTQDLFCDSQTSDSKEELPSDQQNSPLEEVLEPSLLAMNLKFDSAPPDDVSSDEEDNDKENIDPHPHRTDNGCSSPRGDPVKAFVDEEAVEEDDSDNDLFRFQENEDDEDDEDFEELNDMIATEYKEKPSDKERRNELHQKWLEQQDAAGTDNLLQRLNCGPKHRDTTLLEEENEEDDGDEEEFGDEAAEDPVPRNVVRINSRKAKQMISQMFSDKDDAYLSSDDEETEKRLVKQRLLNRTEEKATFLSPAEDDSSREVFGLIKKLNIVPDPKKKAKTASFFDTLLAGGNSNSSSKSSFLGRASSHSLPSSHKQGTSMVRSFIFGRDDSNSRNSISKSEDSSDTIPRENGSTRNVTTKFSYSQSKSSTQSTKIAAETVSGPSLFEILKRSSRQSNICKQDNMVGLTQTVLATFKIPKKPVKIERRT</sequence>